<dbReference type="GO" id="GO:0032259">
    <property type="term" value="P:methylation"/>
    <property type="evidence" value="ECO:0007669"/>
    <property type="project" value="UniProtKB-KW"/>
</dbReference>
<evidence type="ECO:0000313" key="4">
    <source>
        <dbReference type="Proteomes" id="UP000309561"/>
    </source>
</evidence>
<keyword evidence="3" id="KW-0489">Methyltransferase</keyword>
<reference evidence="3 4" key="1">
    <citation type="submission" date="2019-04" db="EMBL/GenBank/DDBJ databases">
        <title>Sulfurimonas crateris sp. nov. a facultative anaerobic sulfur-oxidizing chemolithautotrophic bacterium isolated from a terrestrial mud vulcano.</title>
        <authorList>
            <person name="Ratnikova N.M."/>
            <person name="Slobodkin A.I."/>
            <person name="Merkel A.Y."/>
            <person name="Novikov A."/>
            <person name="Bonch-Osmolovskaya E.A."/>
            <person name="Slobodkina G.B."/>
        </authorList>
    </citation>
    <scope>NUCLEOTIDE SEQUENCE [LARGE SCALE GENOMIC DNA]</scope>
    <source>
        <strain evidence="3 4">SN118</strain>
    </source>
</reference>
<keyword evidence="3" id="KW-0808">Transferase</keyword>
<dbReference type="GO" id="GO:0008168">
    <property type="term" value="F:methyltransferase activity"/>
    <property type="evidence" value="ECO:0007669"/>
    <property type="project" value="UniProtKB-KW"/>
</dbReference>
<dbReference type="OrthoDB" id="9772751at2"/>
<feature type="region of interest" description="Disordered" evidence="1">
    <location>
        <begin position="1"/>
        <end position="20"/>
    </location>
</feature>
<evidence type="ECO:0000313" key="3">
    <source>
        <dbReference type="EMBL" id="TKI69327.1"/>
    </source>
</evidence>
<dbReference type="PANTHER" id="PTHR44068">
    <property type="entry name" value="ZGC:194242"/>
    <property type="match status" value="1"/>
</dbReference>
<protein>
    <submittedName>
        <fullName evidence="3">Class I SAM-dependent methyltransferase</fullName>
    </submittedName>
</protein>
<feature type="domain" description="Methyltransferase" evidence="2">
    <location>
        <begin position="52"/>
        <end position="146"/>
    </location>
</feature>
<dbReference type="EMBL" id="SZPX01000005">
    <property type="protein sequence ID" value="TKI69327.1"/>
    <property type="molecule type" value="Genomic_DNA"/>
</dbReference>
<organism evidence="3 4">
    <name type="scientific">Sulfurimonas crateris</name>
    <dbReference type="NCBI Taxonomy" id="2574727"/>
    <lineage>
        <taxon>Bacteria</taxon>
        <taxon>Pseudomonadati</taxon>
        <taxon>Campylobacterota</taxon>
        <taxon>Epsilonproteobacteria</taxon>
        <taxon>Campylobacterales</taxon>
        <taxon>Sulfurimonadaceae</taxon>
        <taxon>Sulfurimonas</taxon>
    </lineage>
</organism>
<dbReference type="Pfam" id="PF13649">
    <property type="entry name" value="Methyltransf_25"/>
    <property type="match status" value="1"/>
</dbReference>
<feature type="compositionally biased region" description="Basic and acidic residues" evidence="1">
    <location>
        <begin position="1"/>
        <end position="14"/>
    </location>
</feature>
<proteinExistence type="predicted"/>
<evidence type="ECO:0000256" key="1">
    <source>
        <dbReference type="SAM" id="MobiDB-lite"/>
    </source>
</evidence>
<comment type="caution">
    <text evidence="3">The sequence shown here is derived from an EMBL/GenBank/DDBJ whole genome shotgun (WGS) entry which is preliminary data.</text>
</comment>
<accession>A0A4U2Z551</accession>
<gene>
    <name evidence="3" type="ORF">FCU45_07355</name>
</gene>
<dbReference type="InterPro" id="IPR050447">
    <property type="entry name" value="Erg6_SMT_methyltransf"/>
</dbReference>
<evidence type="ECO:0000259" key="2">
    <source>
        <dbReference type="Pfam" id="PF13649"/>
    </source>
</evidence>
<dbReference type="RefSeq" id="WP_137013841.1">
    <property type="nucleotide sequence ID" value="NZ_SZPX01000005.1"/>
</dbReference>
<dbReference type="CDD" id="cd02440">
    <property type="entry name" value="AdoMet_MTases"/>
    <property type="match status" value="1"/>
</dbReference>
<dbReference type="Gene3D" id="3.40.50.150">
    <property type="entry name" value="Vaccinia Virus protein VP39"/>
    <property type="match status" value="1"/>
</dbReference>
<dbReference type="Proteomes" id="UP000309561">
    <property type="component" value="Unassembled WGS sequence"/>
</dbReference>
<keyword evidence="4" id="KW-1185">Reference proteome</keyword>
<dbReference type="PANTHER" id="PTHR44068:SF11">
    <property type="entry name" value="GERANYL DIPHOSPHATE 2-C-METHYLTRANSFERASE"/>
    <property type="match status" value="1"/>
</dbReference>
<dbReference type="InterPro" id="IPR041698">
    <property type="entry name" value="Methyltransf_25"/>
</dbReference>
<dbReference type="InterPro" id="IPR029063">
    <property type="entry name" value="SAM-dependent_MTases_sf"/>
</dbReference>
<dbReference type="SUPFAM" id="SSF53335">
    <property type="entry name" value="S-adenosyl-L-methionine-dependent methyltransferases"/>
    <property type="match status" value="1"/>
</dbReference>
<name>A0A4U2Z551_9BACT</name>
<sequence>MGKDKNSQTKEHKGGSNPQSFDRIVREVFAPIYPVIAQQIVAKTLTTSGRCLDAGCGTGALGRAIAAITDLHVTFFDQSSQMLDLAKKYADEENILHKSDFLEGDIHSVEMENDSVDIVISRGSSPFWDDWHRAYGEILRVLKVGGHAYIGGGFGTKELKEQITAHMSKDKPDWRDSFKDRIKAEREALPQIMEKLNPTSHTIIDDESGWWVLITK</sequence>
<dbReference type="AlphaFoldDB" id="A0A4U2Z551"/>